<dbReference type="Proteomes" id="UP001500221">
    <property type="component" value="Unassembled WGS sequence"/>
</dbReference>
<comment type="caution">
    <text evidence="2">The sequence shown here is derived from an EMBL/GenBank/DDBJ whole genome shotgun (WGS) entry which is preliminary data.</text>
</comment>
<accession>A0ABP9PAA0</accession>
<keyword evidence="3" id="KW-1185">Reference proteome</keyword>
<proteinExistence type="predicted"/>
<protein>
    <submittedName>
        <fullName evidence="2">Uncharacterized protein</fullName>
    </submittedName>
</protein>
<reference evidence="3" key="1">
    <citation type="journal article" date="2019" name="Int. J. Syst. Evol. Microbiol.">
        <title>The Global Catalogue of Microorganisms (GCM) 10K type strain sequencing project: providing services to taxonomists for standard genome sequencing and annotation.</title>
        <authorList>
            <consortium name="The Broad Institute Genomics Platform"/>
            <consortium name="The Broad Institute Genome Sequencing Center for Infectious Disease"/>
            <person name="Wu L."/>
            <person name="Ma J."/>
        </authorList>
    </citation>
    <scope>NUCLEOTIDE SEQUENCE [LARGE SCALE GENOMIC DNA]</scope>
    <source>
        <strain evidence="3">JCM 18459</strain>
    </source>
</reference>
<sequence length="89" mass="9877">MPAQPAQPTTKTETAEVDPRIALAQQQEQYEADMAQLAHLQARVPLLRAQLNEALARVAQLEKTRQPTDRRRATTKRTTTKAAATTKGK</sequence>
<evidence type="ECO:0000313" key="3">
    <source>
        <dbReference type="Proteomes" id="UP001500221"/>
    </source>
</evidence>
<feature type="region of interest" description="Disordered" evidence="1">
    <location>
        <begin position="61"/>
        <end position="89"/>
    </location>
</feature>
<dbReference type="RefSeq" id="WP_345454875.1">
    <property type="nucleotide sequence ID" value="NZ_BAABKG010000001.1"/>
</dbReference>
<gene>
    <name evidence="2" type="ORF">GCM10023340_08590</name>
</gene>
<evidence type="ECO:0000256" key="1">
    <source>
        <dbReference type="SAM" id="MobiDB-lite"/>
    </source>
</evidence>
<organism evidence="2 3">
    <name type="scientific">Nocardioides marinquilinus</name>
    <dbReference type="NCBI Taxonomy" id="1210400"/>
    <lineage>
        <taxon>Bacteria</taxon>
        <taxon>Bacillati</taxon>
        <taxon>Actinomycetota</taxon>
        <taxon>Actinomycetes</taxon>
        <taxon>Propionibacteriales</taxon>
        <taxon>Nocardioidaceae</taxon>
        <taxon>Nocardioides</taxon>
    </lineage>
</organism>
<dbReference type="EMBL" id="BAABKG010000001">
    <property type="protein sequence ID" value="GAA5143341.1"/>
    <property type="molecule type" value="Genomic_DNA"/>
</dbReference>
<evidence type="ECO:0000313" key="2">
    <source>
        <dbReference type="EMBL" id="GAA5143341.1"/>
    </source>
</evidence>
<feature type="compositionally biased region" description="Basic and acidic residues" evidence="1">
    <location>
        <begin position="61"/>
        <end position="72"/>
    </location>
</feature>
<feature type="compositionally biased region" description="Low complexity" evidence="1">
    <location>
        <begin position="80"/>
        <end position="89"/>
    </location>
</feature>
<name>A0ABP9PAA0_9ACTN</name>